<protein>
    <submittedName>
        <fullName evidence="1">Uncharacterized protein</fullName>
    </submittedName>
</protein>
<dbReference type="RefSeq" id="WP_264323616.1">
    <property type="nucleotide sequence ID" value="NZ_JADEXQ010000007.1"/>
</dbReference>
<gene>
    <name evidence="1" type="ORF">IQ266_03340</name>
</gene>
<dbReference type="AlphaFoldDB" id="A0A928VJC4"/>
<organism evidence="1 2">
    <name type="scientific">Romeriopsis navalis LEGE 11480</name>
    <dbReference type="NCBI Taxonomy" id="2777977"/>
    <lineage>
        <taxon>Bacteria</taxon>
        <taxon>Bacillati</taxon>
        <taxon>Cyanobacteriota</taxon>
        <taxon>Cyanophyceae</taxon>
        <taxon>Leptolyngbyales</taxon>
        <taxon>Leptolyngbyaceae</taxon>
        <taxon>Romeriopsis</taxon>
        <taxon>Romeriopsis navalis</taxon>
    </lineage>
</organism>
<evidence type="ECO:0000313" key="1">
    <source>
        <dbReference type="EMBL" id="MBE9028793.1"/>
    </source>
</evidence>
<evidence type="ECO:0000313" key="2">
    <source>
        <dbReference type="Proteomes" id="UP000625316"/>
    </source>
</evidence>
<name>A0A928VJC4_9CYAN</name>
<dbReference type="Proteomes" id="UP000625316">
    <property type="component" value="Unassembled WGS sequence"/>
</dbReference>
<comment type="caution">
    <text evidence="1">The sequence shown here is derived from an EMBL/GenBank/DDBJ whole genome shotgun (WGS) entry which is preliminary data.</text>
</comment>
<proteinExistence type="predicted"/>
<accession>A0A928VJC4</accession>
<keyword evidence="2" id="KW-1185">Reference proteome</keyword>
<dbReference type="EMBL" id="JADEXQ010000007">
    <property type="protein sequence ID" value="MBE9028793.1"/>
    <property type="molecule type" value="Genomic_DNA"/>
</dbReference>
<reference evidence="1" key="1">
    <citation type="submission" date="2020-10" db="EMBL/GenBank/DDBJ databases">
        <authorList>
            <person name="Castelo-Branco R."/>
            <person name="Eusebio N."/>
            <person name="Adriana R."/>
            <person name="Vieira A."/>
            <person name="Brugerolle De Fraissinette N."/>
            <person name="Rezende De Castro R."/>
            <person name="Schneider M.P."/>
            <person name="Vasconcelos V."/>
            <person name="Leao P.N."/>
        </authorList>
    </citation>
    <scope>NUCLEOTIDE SEQUENCE</scope>
    <source>
        <strain evidence="1">LEGE 11480</strain>
    </source>
</reference>
<sequence>MSSQAQTITELNTAIEERLYLCNDQVEEYKQAEIVYGEPVDRRKGWQRLANEAVTALSLFKQYKTNDPIPNIPAKVAAELRQQFGDIDLARHIECNDLRAIDCNPY</sequence>